<sequence>MPPKAQRRCTTAVDIDHNTTLMAPKKKGQAKRPRSAPKITETPLNDYELKRMRTCLQNNAMMRRLGVPALSSIVFGNSVAQRDREKNKDNDDPDFDANAEDDDLSEGYVSNASLVPETEDLQNMKSGHDCLKHKPATKKSKKNTENVTSVTHHAIGGKRVVAPLQPGKVTRSKKHVAPDVLATREVLVADTQAEIPIQATSEVLAADTQAEIPIQALSEVNAAHTEEGVGWNDDCQMDTTPHLDEHTLDDTNVNENAEGDSEDAEAYEEEWIRGPNVGRGLERMSRSKKGKLPVVIEPGKMRPNSVKIAAKFATECNIAVRNHVPIFPKWKDYKDNKKLLRFYINKVGIRYLAIDYDITCFQSKFDMDTTAGPVRKACVAMMKRAVRQQRHKLKKKYFNPYPLHLVLKTSPVTCMSDLQWLQLVEHWKDEKKMLICEKNKANRAKVQFHQTTGSRSYDMHIIELGDKYKDAPPNGLDLFKELHCSKKKAFAPAVQSAIAEMEMKIAEPVEDGCEPKSVNDAVSEVLAGKTKKNKFLVNVGINSLPVDSSAGSRRELQAALVEEKQTSADLRELVNIQRQQLDEMVKKMQAAEEERAKNDEEMKQRQAETDTLLRRLMAMIPSSQARI</sequence>
<evidence type="ECO:0000256" key="1">
    <source>
        <dbReference type="SAM" id="MobiDB-lite"/>
    </source>
</evidence>
<dbReference type="AlphaFoldDB" id="A0A0E0CKC5"/>
<feature type="compositionally biased region" description="Basic and acidic residues" evidence="1">
    <location>
        <begin position="81"/>
        <end position="90"/>
    </location>
</feature>
<feature type="region of interest" description="Disordered" evidence="1">
    <location>
        <begin position="244"/>
        <end position="267"/>
    </location>
</feature>
<organism evidence="2">
    <name type="scientific">Oryza meridionalis</name>
    <dbReference type="NCBI Taxonomy" id="40149"/>
    <lineage>
        <taxon>Eukaryota</taxon>
        <taxon>Viridiplantae</taxon>
        <taxon>Streptophyta</taxon>
        <taxon>Embryophyta</taxon>
        <taxon>Tracheophyta</taxon>
        <taxon>Spermatophyta</taxon>
        <taxon>Magnoliopsida</taxon>
        <taxon>Liliopsida</taxon>
        <taxon>Poales</taxon>
        <taxon>Poaceae</taxon>
        <taxon>BOP clade</taxon>
        <taxon>Oryzoideae</taxon>
        <taxon>Oryzeae</taxon>
        <taxon>Oryzinae</taxon>
        <taxon>Oryza</taxon>
    </lineage>
</organism>
<feature type="region of interest" description="Disordered" evidence="1">
    <location>
        <begin position="81"/>
        <end position="103"/>
    </location>
</feature>
<reference evidence="2" key="1">
    <citation type="submission" date="2015-04" db="UniProtKB">
        <authorList>
            <consortium name="EnsemblPlants"/>
        </authorList>
    </citation>
    <scope>IDENTIFICATION</scope>
</reference>
<feature type="compositionally biased region" description="Acidic residues" evidence="1">
    <location>
        <begin position="257"/>
        <end position="267"/>
    </location>
</feature>
<dbReference type="PANTHER" id="PTHR33063">
    <property type="entry name" value="OS02G0583500 PROTEIN"/>
    <property type="match status" value="1"/>
</dbReference>
<dbReference type="Proteomes" id="UP000008021">
    <property type="component" value="Chromosome 2"/>
</dbReference>
<evidence type="ECO:0000313" key="2">
    <source>
        <dbReference type="EnsemblPlants" id="OMERI02G16150.1"/>
    </source>
</evidence>
<evidence type="ECO:0000313" key="3">
    <source>
        <dbReference type="Proteomes" id="UP000008021"/>
    </source>
</evidence>
<name>A0A0E0CKC5_9ORYZ</name>
<accession>A0A0E0CKC5</accession>
<dbReference type="Pfam" id="PF03004">
    <property type="entry name" value="Transposase_24"/>
    <property type="match status" value="1"/>
</dbReference>
<dbReference type="InterPro" id="IPR004252">
    <property type="entry name" value="Probable_transposase_24"/>
</dbReference>
<keyword evidence="3" id="KW-1185">Reference proteome</keyword>
<proteinExistence type="predicted"/>
<feature type="region of interest" description="Disordered" evidence="1">
    <location>
        <begin position="588"/>
        <end position="607"/>
    </location>
</feature>
<dbReference type="Gramene" id="OMERI02G16150.1">
    <property type="protein sequence ID" value="OMERI02G16150.1"/>
    <property type="gene ID" value="OMERI02G16150"/>
</dbReference>
<reference evidence="2" key="2">
    <citation type="submission" date="2018-05" db="EMBL/GenBank/DDBJ databases">
        <title>OmerRS3 (Oryza meridionalis Reference Sequence Version 3).</title>
        <authorList>
            <person name="Zhang J."/>
            <person name="Kudrna D."/>
            <person name="Lee S."/>
            <person name="Talag J."/>
            <person name="Welchert J."/>
            <person name="Wing R.A."/>
        </authorList>
    </citation>
    <scope>NUCLEOTIDE SEQUENCE [LARGE SCALE GENOMIC DNA]</scope>
    <source>
        <strain evidence="2">cv. OR44</strain>
    </source>
</reference>
<dbReference type="HOGENOM" id="CLU_026612_1_1_1"/>
<feature type="compositionally biased region" description="Acidic residues" evidence="1">
    <location>
        <begin position="91"/>
        <end position="103"/>
    </location>
</feature>
<dbReference type="EnsemblPlants" id="OMERI02G16150.1">
    <property type="protein sequence ID" value="OMERI02G16150.1"/>
    <property type="gene ID" value="OMERI02G16150"/>
</dbReference>
<protein>
    <submittedName>
        <fullName evidence="2">Uncharacterized protein</fullName>
    </submittedName>
</protein>
<dbReference type="PANTHER" id="PTHR33063:SF17">
    <property type="entry name" value="OS06G0271400 PROTEIN"/>
    <property type="match status" value="1"/>
</dbReference>